<name>A0A849CDW2_9NOCA</name>
<evidence type="ECO:0000313" key="2">
    <source>
        <dbReference type="Proteomes" id="UP000586827"/>
    </source>
</evidence>
<dbReference type="RefSeq" id="WP_157553102.1">
    <property type="nucleotide sequence ID" value="NZ_JABELX010000015.1"/>
</dbReference>
<gene>
    <name evidence="1" type="ORF">HLB23_33500</name>
</gene>
<dbReference type="EMBL" id="JABELX010000015">
    <property type="protein sequence ID" value="NNH74710.1"/>
    <property type="molecule type" value="Genomic_DNA"/>
</dbReference>
<evidence type="ECO:0000313" key="1">
    <source>
        <dbReference type="EMBL" id="NNH74710.1"/>
    </source>
</evidence>
<accession>A0A849CDW2</accession>
<proteinExistence type="predicted"/>
<organism evidence="1 2">
    <name type="scientific">Nocardia uniformis</name>
    <dbReference type="NCBI Taxonomy" id="53432"/>
    <lineage>
        <taxon>Bacteria</taxon>
        <taxon>Bacillati</taxon>
        <taxon>Actinomycetota</taxon>
        <taxon>Actinomycetes</taxon>
        <taxon>Mycobacteriales</taxon>
        <taxon>Nocardiaceae</taxon>
        <taxon>Nocardia</taxon>
    </lineage>
</organism>
<comment type="caution">
    <text evidence="1">The sequence shown here is derived from an EMBL/GenBank/DDBJ whole genome shotgun (WGS) entry which is preliminary data.</text>
</comment>
<reference evidence="1 2" key="1">
    <citation type="submission" date="2020-05" db="EMBL/GenBank/DDBJ databases">
        <title>MicrobeNet Type strains.</title>
        <authorList>
            <person name="Nicholson A.C."/>
        </authorList>
    </citation>
    <scope>NUCLEOTIDE SEQUENCE [LARGE SCALE GENOMIC DNA]</scope>
    <source>
        <strain evidence="1 2">JCM 3224</strain>
    </source>
</reference>
<keyword evidence="2" id="KW-1185">Reference proteome</keyword>
<dbReference type="AlphaFoldDB" id="A0A849CDW2"/>
<sequence length="292" mass="30886">MSVQPACVPGDDTSADPPPVAVAVVAVRDRHRRGRSCWSAMEDYITLVSQCTALRVTPMPLTCDDPADVAMRIAELSPPVSAVLLVGFDAARSTAVQFSIAAEGGPVVVSEIDALTAAVAAATITKLRLRGIGLDHGRLALLGGEHAPRLESVVRAAGLEAALVHHAIEPTPTTLRQFMAGHDVVVDFTGLSSPWTMRARTVSIPNDPYLYAALPLPGLLSALCGHDVIDLTSTALAAAARALALITPADRILPDPNDQRLVPVVARHVSRTLTEPPGDSRRWLRSSSPHWI</sequence>
<protein>
    <submittedName>
        <fullName evidence="1">Uncharacterized protein</fullName>
    </submittedName>
</protein>
<dbReference type="Proteomes" id="UP000586827">
    <property type="component" value="Unassembled WGS sequence"/>
</dbReference>